<protein>
    <submittedName>
        <fullName evidence="1">Uncharacterized protein</fullName>
    </submittedName>
</protein>
<evidence type="ECO:0000313" key="1">
    <source>
        <dbReference type="EMBL" id="KAK6165141.1"/>
    </source>
</evidence>
<accession>A0AAN8G7E5</accession>
<proteinExistence type="predicted"/>
<dbReference type="Proteomes" id="UP001347796">
    <property type="component" value="Unassembled WGS sequence"/>
</dbReference>
<name>A0AAN8G7E5_PATCE</name>
<evidence type="ECO:0000313" key="2">
    <source>
        <dbReference type="Proteomes" id="UP001347796"/>
    </source>
</evidence>
<comment type="caution">
    <text evidence="1">The sequence shown here is derived from an EMBL/GenBank/DDBJ whole genome shotgun (WGS) entry which is preliminary data.</text>
</comment>
<gene>
    <name evidence="1" type="ORF">SNE40_023590</name>
</gene>
<dbReference type="EMBL" id="JAZGQO010000025">
    <property type="protein sequence ID" value="KAK6165141.1"/>
    <property type="molecule type" value="Genomic_DNA"/>
</dbReference>
<dbReference type="AlphaFoldDB" id="A0AAN8G7E5"/>
<sequence length="175" mass="20712">MIHLEDECERLIDIEQSIKQEAKVLAFVDSWWEEATIVQRSCDPDRGIFFDRWWEEATFQQRSCDPDRGIFFDSWWEDATIVQRSCDPDRSPDQSNEIGNKPYHNKVRNVLNSLFGEYFYTSCFGILDNFHILPLITCKGLLLTRIVFYYLCMDIFLGKPVQDDREVVDEKLLLP</sequence>
<keyword evidence="2" id="KW-1185">Reference proteome</keyword>
<reference evidence="1 2" key="1">
    <citation type="submission" date="2024-01" db="EMBL/GenBank/DDBJ databases">
        <title>The genome of the rayed Mediterranean limpet Patella caerulea (Linnaeus, 1758).</title>
        <authorList>
            <person name="Anh-Thu Weber A."/>
            <person name="Halstead-Nussloch G."/>
        </authorList>
    </citation>
    <scope>NUCLEOTIDE SEQUENCE [LARGE SCALE GENOMIC DNA]</scope>
    <source>
        <strain evidence="1">AATW-2023a</strain>
        <tissue evidence="1">Whole specimen</tissue>
    </source>
</reference>
<organism evidence="1 2">
    <name type="scientific">Patella caerulea</name>
    <name type="common">Rayed Mediterranean limpet</name>
    <dbReference type="NCBI Taxonomy" id="87958"/>
    <lineage>
        <taxon>Eukaryota</taxon>
        <taxon>Metazoa</taxon>
        <taxon>Spiralia</taxon>
        <taxon>Lophotrochozoa</taxon>
        <taxon>Mollusca</taxon>
        <taxon>Gastropoda</taxon>
        <taxon>Patellogastropoda</taxon>
        <taxon>Patelloidea</taxon>
        <taxon>Patellidae</taxon>
        <taxon>Patella</taxon>
    </lineage>
</organism>